<sequence>MPPIVTGSIITSIGLHLCFISYGQITTSPFDTYMSVATAGSIMLISVYAPTNAMRRISLLLGTIIGYGIHAICGSKNIGPSINYSGIVSSPWFRAPEINYQIEFDSQSIGMVLPILVVFLAENLGHMKAIQSIITTGPPMLKYIGRAYLGDALGCLIASVGGTIPFTTYAENIGVLSVTQVFSPLVILFAAIFAVLLGFFAKFSAIVKSIPSGVLGGVTLVLYSLIVITGIRIWVVNKIDFNDTRNVFIGGVPVILATVMQTPLVLGNFQLDGIGVATFLSIILYQLLRGFDEWKQCFSDIRRSFRN</sequence>
<keyword evidence="3" id="KW-0813">Transport</keyword>
<keyword evidence="9" id="KW-1185">Reference proteome</keyword>
<dbReference type="PANTHER" id="PTHR42810">
    <property type="entry name" value="PURINE PERMEASE C1399.01C-RELATED"/>
    <property type="match status" value="1"/>
</dbReference>
<gene>
    <name evidence="8" type="ORF">INT47_012379</name>
</gene>
<dbReference type="Proteomes" id="UP000603453">
    <property type="component" value="Unassembled WGS sequence"/>
</dbReference>
<reference evidence="8" key="1">
    <citation type="submission" date="2020-12" db="EMBL/GenBank/DDBJ databases">
        <title>Metabolic potential, ecology and presence of endohyphal bacteria is reflected in genomic diversity of Mucoromycotina.</title>
        <authorList>
            <person name="Muszewska A."/>
            <person name="Okrasinska A."/>
            <person name="Steczkiewicz K."/>
            <person name="Drgas O."/>
            <person name="Orlowska M."/>
            <person name="Perlinska-Lenart U."/>
            <person name="Aleksandrzak-Piekarczyk T."/>
            <person name="Szatraj K."/>
            <person name="Zielenkiewicz U."/>
            <person name="Pilsyk S."/>
            <person name="Malc E."/>
            <person name="Mieczkowski P."/>
            <person name="Kruszewska J.S."/>
            <person name="Biernat P."/>
            <person name="Pawlowska J."/>
        </authorList>
    </citation>
    <scope>NUCLEOTIDE SEQUENCE</scope>
    <source>
        <strain evidence="8">WA0000017839</strain>
    </source>
</reference>
<dbReference type="Pfam" id="PF00860">
    <property type="entry name" value="Xan_ur_permease"/>
    <property type="match status" value="1"/>
</dbReference>
<keyword evidence="6 7" id="KW-0472">Membrane</keyword>
<evidence type="ECO:0000256" key="4">
    <source>
        <dbReference type="ARBA" id="ARBA00022692"/>
    </source>
</evidence>
<comment type="similarity">
    <text evidence="2">Belongs to the nucleobase:cation symporter-2 (NCS2) (TC 2.A.40) family.</text>
</comment>
<keyword evidence="5 7" id="KW-1133">Transmembrane helix</keyword>
<proteinExistence type="inferred from homology"/>
<comment type="caution">
    <text evidence="8">The sequence shown here is derived from an EMBL/GenBank/DDBJ whole genome shotgun (WGS) entry which is preliminary data.</text>
</comment>
<feature type="transmembrane region" description="Helical" evidence="7">
    <location>
        <begin position="213"/>
        <end position="235"/>
    </location>
</feature>
<evidence type="ECO:0000256" key="5">
    <source>
        <dbReference type="ARBA" id="ARBA00022989"/>
    </source>
</evidence>
<keyword evidence="4 7" id="KW-0812">Transmembrane</keyword>
<evidence type="ECO:0000256" key="7">
    <source>
        <dbReference type="SAM" id="Phobius"/>
    </source>
</evidence>
<feature type="transmembrane region" description="Helical" evidence="7">
    <location>
        <begin position="181"/>
        <end position="201"/>
    </location>
</feature>
<dbReference type="InterPro" id="IPR006043">
    <property type="entry name" value="NCS2"/>
</dbReference>
<dbReference type="GO" id="GO:0005886">
    <property type="term" value="C:plasma membrane"/>
    <property type="evidence" value="ECO:0007669"/>
    <property type="project" value="TreeGrafter"/>
</dbReference>
<protein>
    <submittedName>
        <fullName evidence="8">Uncharacterized protein</fullName>
    </submittedName>
</protein>
<dbReference type="EMBL" id="JAEPRD010000160">
    <property type="protein sequence ID" value="KAG2195838.1"/>
    <property type="molecule type" value="Genomic_DNA"/>
</dbReference>
<feature type="transmembrane region" description="Helical" evidence="7">
    <location>
        <begin position="33"/>
        <end position="51"/>
    </location>
</feature>
<dbReference type="GO" id="GO:0042907">
    <property type="term" value="F:xanthine transmembrane transporter activity"/>
    <property type="evidence" value="ECO:0007669"/>
    <property type="project" value="TreeGrafter"/>
</dbReference>
<evidence type="ECO:0000256" key="1">
    <source>
        <dbReference type="ARBA" id="ARBA00004141"/>
    </source>
</evidence>
<accession>A0A8H7QQH9</accession>
<dbReference type="AlphaFoldDB" id="A0A8H7QQH9"/>
<feature type="transmembrane region" description="Helical" evidence="7">
    <location>
        <begin position="271"/>
        <end position="288"/>
    </location>
</feature>
<evidence type="ECO:0000313" key="9">
    <source>
        <dbReference type="Proteomes" id="UP000603453"/>
    </source>
</evidence>
<dbReference type="PANTHER" id="PTHR42810:SF2">
    <property type="entry name" value="PURINE PERMEASE C1399.01C-RELATED"/>
    <property type="match status" value="1"/>
</dbReference>
<evidence type="ECO:0000256" key="2">
    <source>
        <dbReference type="ARBA" id="ARBA00008821"/>
    </source>
</evidence>
<evidence type="ECO:0000256" key="3">
    <source>
        <dbReference type="ARBA" id="ARBA00022448"/>
    </source>
</evidence>
<comment type="subcellular location">
    <subcellularLocation>
        <location evidence="1">Membrane</location>
        <topology evidence="1">Multi-pass membrane protein</topology>
    </subcellularLocation>
</comment>
<dbReference type="OrthoDB" id="1641903at2759"/>
<evidence type="ECO:0000256" key="6">
    <source>
        <dbReference type="ARBA" id="ARBA00023136"/>
    </source>
</evidence>
<feature type="transmembrane region" description="Helical" evidence="7">
    <location>
        <begin position="148"/>
        <end position="169"/>
    </location>
</feature>
<name>A0A8H7QQH9_9FUNG</name>
<organism evidence="8 9">
    <name type="scientific">Mucor saturninus</name>
    <dbReference type="NCBI Taxonomy" id="64648"/>
    <lineage>
        <taxon>Eukaryota</taxon>
        <taxon>Fungi</taxon>
        <taxon>Fungi incertae sedis</taxon>
        <taxon>Mucoromycota</taxon>
        <taxon>Mucoromycotina</taxon>
        <taxon>Mucoromycetes</taxon>
        <taxon>Mucorales</taxon>
        <taxon>Mucorineae</taxon>
        <taxon>Mucoraceae</taxon>
        <taxon>Mucor</taxon>
    </lineage>
</organism>
<evidence type="ECO:0000313" key="8">
    <source>
        <dbReference type="EMBL" id="KAG2195838.1"/>
    </source>
</evidence>